<feature type="region of interest" description="Disordered" evidence="1">
    <location>
        <begin position="263"/>
        <end position="315"/>
    </location>
</feature>
<sequence>MQAPWVRPSTRSVGVTSTPRARCAVASSSTRATGEPSPRRCAPDRRGGARDGRTTTIFSATTAIVPLAVAPPRRSTGRRGADFSRRGPVSLRARRARFAVVPDAGDGETVPGGGDDDGTSDDSDPSSANQGDDRGGIVDEATEETEEEDEEDEYEEVEVEVDYTVLDHARDAIDSLGTWSDVAGWGDDQSVTNRETSRGVGGAAGTSSFKSAATAPVSAAPGGKLGMAPTDGVVVALAFTIGALFGRRQAEAGGASRGLAELVKSGNGGAVPGGVELRPMTEEERIADEKRRAERRAEKERREAEATKKRKEDEAKFLAAEKKRLEKEAAEAERVRVAEEERRAKVRAELAERAEIERAIREEKEAKEREERERREREAEEELRKRREEEARVAAERLAAMNAEKERRGETLKGFDVAASVTYEYRAGAGDVEVEVRARCGISSPATISDAFPTSEKARRGALEMCSAVAKSAVANFASDQRVRRMTGETDRCLIGVDPVTGAGFDDAEFDHWMRVSQARTDAELRTLVMRGGAAMELKIRQPGGASNNQRETSELEFRPERASLPSADADNVANRLTAAAAAALDNAYGVATEDLDWVARYELSALHGLDASLCFPAVSEGDGDKNRLKGTVTATMLTLSHWIARAKMNLASAGDAGPGLAAVSALEELASQTLSRVANAEGASWKAMYLDGFSGDAVTRIAATARALLEEDDVIRAILERTEEEHLRKLMNQPTLDEEQFPDREEARRMRYRAEKDAEPLAERLWAMRNSAAQLAQSGARAQARTMLEEAYTMRIDDVAKRREASGLDPAPPGSVAPEALPELLALEECFRGEPSWDKELAGVRGQVLKAVRAAAARSLAMNDAKRAAALLEGAAREYGSDRKLGATHVSVAKTRDAADEAWRAAGIEADDEEAKDAALAVVAGTPVPRGQGGGIVMKLGKTYLEELEIRRK</sequence>
<gene>
    <name evidence="2" type="ORF">MICPUN_99349</name>
</gene>
<feature type="region of interest" description="Disordered" evidence="1">
    <location>
        <begin position="1"/>
        <end position="157"/>
    </location>
</feature>
<evidence type="ECO:0000256" key="1">
    <source>
        <dbReference type="SAM" id="MobiDB-lite"/>
    </source>
</evidence>
<evidence type="ECO:0000313" key="3">
    <source>
        <dbReference type="Proteomes" id="UP000002009"/>
    </source>
</evidence>
<protein>
    <submittedName>
        <fullName evidence="2">Uncharacterized protein</fullName>
    </submittedName>
</protein>
<feature type="region of interest" description="Disordered" evidence="1">
    <location>
        <begin position="364"/>
        <end position="383"/>
    </location>
</feature>
<dbReference type="KEGG" id="mis:MICPUN_99349"/>
<accession>C1E168</accession>
<feature type="compositionally biased region" description="Basic and acidic residues" evidence="1">
    <location>
        <begin position="37"/>
        <end position="53"/>
    </location>
</feature>
<feature type="compositionally biased region" description="Acidic residues" evidence="1">
    <location>
        <begin position="140"/>
        <end position="157"/>
    </location>
</feature>
<dbReference type="EMBL" id="CP001324">
    <property type="protein sequence ID" value="ACO62118.1"/>
    <property type="molecule type" value="Genomic_DNA"/>
</dbReference>
<dbReference type="GeneID" id="8241619"/>
<feature type="compositionally biased region" description="Basic and acidic residues" evidence="1">
    <location>
        <begin position="279"/>
        <end position="315"/>
    </location>
</feature>
<feature type="compositionally biased region" description="Polar residues" evidence="1">
    <location>
        <begin position="9"/>
        <end position="19"/>
    </location>
</feature>
<dbReference type="eggNOG" id="ENOG502R336">
    <property type="taxonomic scope" value="Eukaryota"/>
</dbReference>
<feature type="region of interest" description="Disordered" evidence="1">
    <location>
        <begin position="180"/>
        <end position="208"/>
    </location>
</feature>
<reference evidence="2 3" key="1">
    <citation type="journal article" date="2009" name="Science">
        <title>Green evolution and dynamic adaptations revealed by genomes of the marine picoeukaryotes Micromonas.</title>
        <authorList>
            <person name="Worden A.Z."/>
            <person name="Lee J.H."/>
            <person name="Mock T."/>
            <person name="Rouze P."/>
            <person name="Simmons M.P."/>
            <person name="Aerts A.L."/>
            <person name="Allen A.E."/>
            <person name="Cuvelier M.L."/>
            <person name="Derelle E."/>
            <person name="Everett M.V."/>
            <person name="Foulon E."/>
            <person name="Grimwood J."/>
            <person name="Gundlach H."/>
            <person name="Henrissat B."/>
            <person name="Napoli C."/>
            <person name="McDonald S.M."/>
            <person name="Parker M.S."/>
            <person name="Rombauts S."/>
            <person name="Salamov A."/>
            <person name="Von Dassow P."/>
            <person name="Badger J.H."/>
            <person name="Coutinho P.M."/>
            <person name="Demir E."/>
            <person name="Dubchak I."/>
            <person name="Gentemann C."/>
            <person name="Eikrem W."/>
            <person name="Gready J.E."/>
            <person name="John U."/>
            <person name="Lanier W."/>
            <person name="Lindquist E.A."/>
            <person name="Lucas S."/>
            <person name="Mayer K.F."/>
            <person name="Moreau H."/>
            <person name="Not F."/>
            <person name="Otillar R."/>
            <person name="Panaud O."/>
            <person name="Pangilinan J."/>
            <person name="Paulsen I."/>
            <person name="Piegu B."/>
            <person name="Poliakov A."/>
            <person name="Robbens S."/>
            <person name="Schmutz J."/>
            <person name="Toulza E."/>
            <person name="Wyss T."/>
            <person name="Zelensky A."/>
            <person name="Zhou K."/>
            <person name="Armbrust E.V."/>
            <person name="Bhattacharya D."/>
            <person name="Goodenough U.W."/>
            <person name="Van de Peer Y."/>
            <person name="Grigoriev I.V."/>
        </authorList>
    </citation>
    <scope>NUCLEOTIDE SEQUENCE [LARGE SCALE GENOMIC DNA]</scope>
    <source>
        <strain evidence="3">RCC299 / NOUM17</strain>
    </source>
</reference>
<feature type="compositionally biased region" description="Acidic residues" evidence="1">
    <location>
        <begin position="114"/>
        <end position="124"/>
    </location>
</feature>
<dbReference type="InParanoid" id="C1E168"/>
<organism evidence="2 3">
    <name type="scientific">Micromonas commoda (strain RCC299 / NOUM17 / CCMP2709)</name>
    <name type="common">Picoplanktonic green alga</name>
    <dbReference type="NCBI Taxonomy" id="296587"/>
    <lineage>
        <taxon>Eukaryota</taxon>
        <taxon>Viridiplantae</taxon>
        <taxon>Chlorophyta</taxon>
        <taxon>Mamiellophyceae</taxon>
        <taxon>Mamiellales</taxon>
        <taxon>Mamiellaceae</taxon>
        <taxon>Micromonas</taxon>
    </lineage>
</organism>
<dbReference type="OMA" id="WAMRNSA"/>
<dbReference type="Proteomes" id="UP000002009">
    <property type="component" value="Chromosome 3"/>
</dbReference>
<name>C1E168_MICCC</name>
<dbReference type="RefSeq" id="XP_002500860.1">
    <property type="nucleotide sequence ID" value="XM_002500814.1"/>
</dbReference>
<keyword evidence="3" id="KW-1185">Reference proteome</keyword>
<dbReference type="AlphaFoldDB" id="C1E168"/>
<dbReference type="STRING" id="296587.C1E168"/>
<evidence type="ECO:0000313" key="2">
    <source>
        <dbReference type="EMBL" id="ACO62118.1"/>
    </source>
</evidence>
<dbReference type="OrthoDB" id="498951at2759"/>
<proteinExistence type="predicted"/>